<name>A0ACC0NFV5_RHOML</name>
<dbReference type="Proteomes" id="UP001062846">
    <property type="component" value="Chromosome 6"/>
</dbReference>
<evidence type="ECO:0000313" key="1">
    <source>
        <dbReference type="EMBL" id="KAI8551969.1"/>
    </source>
</evidence>
<sequence length="374" mass="41819">MTFGLFDKPAVMTPHAQIEHWLLQLNLMGSNRWVFSIYCGKRQPKDVTPEPFKFKSTFKYQCGVPSVKSEARKSVFFIFCYKIISGIPYAISIMGEATIGPSIEETELNRGRRTPKEEISLSDLLNIEIPWPAESELTEHTLPDYELLRTKSSLNLAGVDLDNFFTESIRDLVSHSMEDPRATNSQSENAEMNAFSSQENVGLFQNVHHSSPAFSSSETEDNNGFSGWEADFQSANSGNQPEVSRSLDAFAGSAVDLSAHMDSAFGSGKDLEDEKAKHASTLLKSTSDDQIQDNLWNNVNVLAPHQAEQVVVTINKLVICTVILLRVLIGCQMICGKPAAQLHLRIRQQEQIIRLTFGMILLALRMHKILLRIL</sequence>
<dbReference type="EMBL" id="CM046393">
    <property type="protein sequence ID" value="KAI8551969.1"/>
    <property type="molecule type" value="Genomic_DNA"/>
</dbReference>
<reference evidence="1" key="1">
    <citation type="submission" date="2022-02" db="EMBL/GenBank/DDBJ databases">
        <title>Plant Genome Project.</title>
        <authorList>
            <person name="Zhang R.-G."/>
        </authorList>
    </citation>
    <scope>NUCLEOTIDE SEQUENCE</scope>
    <source>
        <strain evidence="1">AT1</strain>
    </source>
</reference>
<keyword evidence="2" id="KW-1185">Reference proteome</keyword>
<comment type="caution">
    <text evidence="1">The sequence shown here is derived from an EMBL/GenBank/DDBJ whole genome shotgun (WGS) entry which is preliminary data.</text>
</comment>
<organism evidence="1 2">
    <name type="scientific">Rhododendron molle</name>
    <name type="common">Chinese azalea</name>
    <name type="synonym">Azalea mollis</name>
    <dbReference type="NCBI Taxonomy" id="49168"/>
    <lineage>
        <taxon>Eukaryota</taxon>
        <taxon>Viridiplantae</taxon>
        <taxon>Streptophyta</taxon>
        <taxon>Embryophyta</taxon>
        <taxon>Tracheophyta</taxon>
        <taxon>Spermatophyta</taxon>
        <taxon>Magnoliopsida</taxon>
        <taxon>eudicotyledons</taxon>
        <taxon>Gunneridae</taxon>
        <taxon>Pentapetalae</taxon>
        <taxon>asterids</taxon>
        <taxon>Ericales</taxon>
        <taxon>Ericaceae</taxon>
        <taxon>Ericoideae</taxon>
        <taxon>Rhodoreae</taxon>
        <taxon>Rhododendron</taxon>
    </lineage>
</organism>
<gene>
    <name evidence="1" type="ORF">RHMOL_Rhmol06G0228900</name>
</gene>
<evidence type="ECO:0000313" key="2">
    <source>
        <dbReference type="Proteomes" id="UP001062846"/>
    </source>
</evidence>
<accession>A0ACC0NFV5</accession>
<protein>
    <submittedName>
        <fullName evidence="1">Uncharacterized protein</fullName>
    </submittedName>
</protein>
<proteinExistence type="predicted"/>